<proteinExistence type="predicted"/>
<keyword evidence="1" id="KW-0732">Signal</keyword>
<reference evidence="2 3" key="1">
    <citation type="journal article" date="2010" name="Nature">
        <title>The Ectocarpus genome and the independent evolution of multicellularity in brown algae.</title>
        <authorList>
            <person name="Cock J.M."/>
            <person name="Sterck L."/>
            <person name="Rouze P."/>
            <person name="Scornet D."/>
            <person name="Allen A.E."/>
            <person name="Amoutzias G."/>
            <person name="Anthouard V."/>
            <person name="Artiguenave F."/>
            <person name="Aury J.M."/>
            <person name="Badger J.H."/>
            <person name="Beszteri B."/>
            <person name="Billiau K."/>
            <person name="Bonnet E."/>
            <person name="Bothwell J.H."/>
            <person name="Bowler C."/>
            <person name="Boyen C."/>
            <person name="Brownlee C."/>
            <person name="Carrano C.J."/>
            <person name="Charrier B."/>
            <person name="Cho G.Y."/>
            <person name="Coelho S.M."/>
            <person name="Collen J."/>
            <person name="Corre E."/>
            <person name="Da Silva C."/>
            <person name="Delage L."/>
            <person name="Delaroque N."/>
            <person name="Dittami S.M."/>
            <person name="Doulbeau S."/>
            <person name="Elias M."/>
            <person name="Farnham G."/>
            <person name="Gachon C.M."/>
            <person name="Gschloessl B."/>
            <person name="Heesch S."/>
            <person name="Jabbari K."/>
            <person name="Jubin C."/>
            <person name="Kawai H."/>
            <person name="Kimura K."/>
            <person name="Kloareg B."/>
            <person name="Kupper F.C."/>
            <person name="Lang D."/>
            <person name="Le Bail A."/>
            <person name="Leblanc C."/>
            <person name="Lerouge P."/>
            <person name="Lohr M."/>
            <person name="Lopez P.J."/>
            <person name="Martens C."/>
            <person name="Maumus F."/>
            <person name="Michel G."/>
            <person name="Miranda-Saavedra D."/>
            <person name="Morales J."/>
            <person name="Moreau H."/>
            <person name="Motomura T."/>
            <person name="Nagasato C."/>
            <person name="Napoli C.A."/>
            <person name="Nelson D.R."/>
            <person name="Nyvall-Collen P."/>
            <person name="Peters A.F."/>
            <person name="Pommier C."/>
            <person name="Potin P."/>
            <person name="Poulain J."/>
            <person name="Quesneville H."/>
            <person name="Read B."/>
            <person name="Rensing S.A."/>
            <person name="Ritter A."/>
            <person name="Rousvoal S."/>
            <person name="Samanta M."/>
            <person name="Samson G."/>
            <person name="Schroeder D.C."/>
            <person name="Segurens B."/>
            <person name="Strittmatter M."/>
            <person name="Tonon T."/>
            <person name="Tregear J.W."/>
            <person name="Valentin K."/>
            <person name="von Dassow P."/>
            <person name="Yamagishi T."/>
            <person name="Van de Peer Y."/>
            <person name="Wincker P."/>
        </authorList>
    </citation>
    <scope>NUCLEOTIDE SEQUENCE [LARGE SCALE GENOMIC DNA]</scope>
    <source>
        <strain evidence="3">Ec32 / CCAP1310/4</strain>
    </source>
</reference>
<evidence type="ECO:0000256" key="1">
    <source>
        <dbReference type="SAM" id="SignalP"/>
    </source>
</evidence>
<name>D7G5L5_ECTSI</name>
<sequence length="59" mass="6268">MALPGGGGGILVWLDIHLWMAAREYVCCCGCGFCLEAGGCAAESYPIFDDVISGERRRA</sequence>
<organism evidence="2 3">
    <name type="scientific">Ectocarpus siliculosus</name>
    <name type="common">Brown alga</name>
    <name type="synonym">Conferva siliculosa</name>
    <dbReference type="NCBI Taxonomy" id="2880"/>
    <lineage>
        <taxon>Eukaryota</taxon>
        <taxon>Sar</taxon>
        <taxon>Stramenopiles</taxon>
        <taxon>Ochrophyta</taxon>
        <taxon>PX clade</taxon>
        <taxon>Phaeophyceae</taxon>
        <taxon>Ectocarpales</taxon>
        <taxon>Ectocarpaceae</taxon>
        <taxon>Ectocarpus</taxon>
    </lineage>
</organism>
<feature type="chain" id="PRO_5003096183" evidence="1">
    <location>
        <begin position="22"/>
        <end position="59"/>
    </location>
</feature>
<protein>
    <submittedName>
        <fullName evidence="2">Uncharacterized protein</fullName>
    </submittedName>
</protein>
<dbReference type="Proteomes" id="UP000002630">
    <property type="component" value="Unassembled WGS sequence"/>
</dbReference>
<evidence type="ECO:0000313" key="2">
    <source>
        <dbReference type="EMBL" id="CBJ33861.1"/>
    </source>
</evidence>
<evidence type="ECO:0000313" key="3">
    <source>
        <dbReference type="Proteomes" id="UP000002630"/>
    </source>
</evidence>
<dbReference type="EMBL" id="FN649760">
    <property type="protein sequence ID" value="CBJ33861.1"/>
    <property type="molecule type" value="Genomic_DNA"/>
</dbReference>
<dbReference type="InParanoid" id="D7G5L5"/>
<dbReference type="AlphaFoldDB" id="D7G5L5"/>
<feature type="signal peptide" evidence="1">
    <location>
        <begin position="1"/>
        <end position="21"/>
    </location>
</feature>
<keyword evidence="3" id="KW-1185">Reference proteome</keyword>
<gene>
    <name evidence="2" type="ORF">Esi_0653_0006</name>
</gene>
<accession>D7G5L5</accession>